<proteinExistence type="predicted"/>
<dbReference type="RefSeq" id="WP_181022757.1">
    <property type="nucleotide sequence ID" value="NZ_JANSGW010000016.1"/>
</dbReference>
<organism evidence="1 2">
    <name type="scientific">Brevibacillus laterosporus</name>
    <name type="common">Bacillus laterosporus</name>
    <dbReference type="NCBI Taxonomy" id="1465"/>
    <lineage>
        <taxon>Bacteria</taxon>
        <taxon>Bacillati</taxon>
        <taxon>Bacillota</taxon>
        <taxon>Bacilli</taxon>
        <taxon>Bacillales</taxon>
        <taxon>Paenibacillaceae</taxon>
        <taxon>Brevibacillus</taxon>
    </lineage>
</organism>
<protein>
    <submittedName>
        <fullName evidence="1">Uncharacterized protein</fullName>
    </submittedName>
</protein>
<gene>
    <name evidence="1" type="ORF">O0554_13310</name>
</gene>
<accession>A0AAP3DIY4</accession>
<reference evidence="1" key="1">
    <citation type="submission" date="2022-09" db="EMBL/GenBank/DDBJ databases">
        <title>Genome analysis and characterization of larvicidal activity of Brevibacillus strains.</title>
        <authorList>
            <person name="Patrusheva E.V."/>
            <person name="Izotova A.O."/>
            <person name="Toshchakov S.V."/>
            <person name="Sineoky S.P."/>
        </authorList>
    </citation>
    <scope>NUCLEOTIDE SEQUENCE</scope>
    <source>
        <strain evidence="1">VKPM_B-13247</strain>
    </source>
</reference>
<name>A0AAP3DIY4_BRELA</name>
<dbReference type="Proteomes" id="UP001077662">
    <property type="component" value="Unassembled WGS sequence"/>
</dbReference>
<dbReference type="EMBL" id="JAPTNE010000016">
    <property type="protein sequence ID" value="MCZ0807880.1"/>
    <property type="molecule type" value="Genomic_DNA"/>
</dbReference>
<evidence type="ECO:0000313" key="2">
    <source>
        <dbReference type="Proteomes" id="UP001077662"/>
    </source>
</evidence>
<evidence type="ECO:0000313" key="1">
    <source>
        <dbReference type="EMBL" id="MCZ0807880.1"/>
    </source>
</evidence>
<dbReference type="AlphaFoldDB" id="A0AAP3DIY4"/>
<comment type="caution">
    <text evidence="1">The sequence shown here is derived from an EMBL/GenBank/DDBJ whole genome shotgun (WGS) entry which is preliminary data.</text>
</comment>
<sequence>MRFTWELPSFIKAENGVVAVLGAAILPSDGTGYKPGWFPTTFRVEHNASTWNFYYGQWIGENGPETVYPYPI</sequence>